<dbReference type="EMBL" id="KN833727">
    <property type="protein sequence ID" value="KIK23351.1"/>
    <property type="molecule type" value="Genomic_DNA"/>
</dbReference>
<evidence type="ECO:0000313" key="4">
    <source>
        <dbReference type="Proteomes" id="UP000054018"/>
    </source>
</evidence>
<feature type="region of interest" description="Disordered" evidence="2">
    <location>
        <begin position="105"/>
        <end position="125"/>
    </location>
</feature>
<dbReference type="Proteomes" id="UP000054018">
    <property type="component" value="Unassembled WGS sequence"/>
</dbReference>
<feature type="coiled-coil region" evidence="1">
    <location>
        <begin position="19"/>
        <end position="54"/>
    </location>
</feature>
<reference evidence="4" key="2">
    <citation type="submission" date="2015-01" db="EMBL/GenBank/DDBJ databases">
        <title>Evolutionary Origins and Diversification of the Mycorrhizal Mutualists.</title>
        <authorList>
            <consortium name="DOE Joint Genome Institute"/>
            <consortium name="Mycorrhizal Genomics Consortium"/>
            <person name="Kohler A."/>
            <person name="Kuo A."/>
            <person name="Nagy L.G."/>
            <person name="Floudas D."/>
            <person name="Copeland A."/>
            <person name="Barry K.W."/>
            <person name="Cichocki N."/>
            <person name="Veneault-Fourrey C."/>
            <person name="LaButti K."/>
            <person name="Lindquist E.A."/>
            <person name="Lipzen A."/>
            <person name="Lundell T."/>
            <person name="Morin E."/>
            <person name="Murat C."/>
            <person name="Riley R."/>
            <person name="Ohm R."/>
            <person name="Sun H."/>
            <person name="Tunlid A."/>
            <person name="Henrissat B."/>
            <person name="Grigoriev I.V."/>
            <person name="Hibbett D.S."/>
            <person name="Martin F."/>
        </authorList>
    </citation>
    <scope>NUCLEOTIDE SEQUENCE [LARGE SCALE GENOMIC DNA]</scope>
    <source>
        <strain evidence="4">441</strain>
    </source>
</reference>
<feature type="compositionally biased region" description="Acidic residues" evidence="2">
    <location>
        <begin position="278"/>
        <end position="291"/>
    </location>
</feature>
<dbReference type="OrthoDB" id="2692382at2759"/>
<organism evidence="3 4">
    <name type="scientific">Pisolithus microcarpus 441</name>
    <dbReference type="NCBI Taxonomy" id="765257"/>
    <lineage>
        <taxon>Eukaryota</taxon>
        <taxon>Fungi</taxon>
        <taxon>Dikarya</taxon>
        <taxon>Basidiomycota</taxon>
        <taxon>Agaricomycotina</taxon>
        <taxon>Agaricomycetes</taxon>
        <taxon>Agaricomycetidae</taxon>
        <taxon>Boletales</taxon>
        <taxon>Sclerodermatineae</taxon>
        <taxon>Pisolithaceae</taxon>
        <taxon>Pisolithus</taxon>
    </lineage>
</organism>
<dbReference type="AlphaFoldDB" id="A0A0C9Z2U2"/>
<accession>A0A0C9Z2U2</accession>
<name>A0A0C9Z2U2_9AGAM</name>
<dbReference type="HOGENOM" id="CLU_871899_0_0_1"/>
<proteinExistence type="predicted"/>
<feature type="compositionally biased region" description="Basic and acidic residues" evidence="2">
    <location>
        <begin position="109"/>
        <end position="120"/>
    </location>
</feature>
<reference evidence="3 4" key="1">
    <citation type="submission" date="2014-04" db="EMBL/GenBank/DDBJ databases">
        <authorList>
            <consortium name="DOE Joint Genome Institute"/>
            <person name="Kuo A."/>
            <person name="Kohler A."/>
            <person name="Costa M.D."/>
            <person name="Nagy L.G."/>
            <person name="Floudas D."/>
            <person name="Copeland A."/>
            <person name="Barry K.W."/>
            <person name="Cichocki N."/>
            <person name="Veneault-Fourrey C."/>
            <person name="LaButti K."/>
            <person name="Lindquist E.A."/>
            <person name="Lipzen A."/>
            <person name="Lundell T."/>
            <person name="Morin E."/>
            <person name="Murat C."/>
            <person name="Sun H."/>
            <person name="Tunlid A."/>
            <person name="Henrissat B."/>
            <person name="Grigoriev I.V."/>
            <person name="Hibbett D.S."/>
            <person name="Martin F."/>
            <person name="Nordberg H.P."/>
            <person name="Cantor M.N."/>
            <person name="Hua S.X."/>
        </authorList>
    </citation>
    <scope>NUCLEOTIDE SEQUENCE [LARGE SCALE GENOMIC DNA]</scope>
    <source>
        <strain evidence="3 4">441</strain>
    </source>
</reference>
<evidence type="ECO:0000256" key="1">
    <source>
        <dbReference type="SAM" id="Coils"/>
    </source>
</evidence>
<gene>
    <name evidence="3" type="ORF">PISMIDRAFT_10989</name>
</gene>
<sequence>MIKKLLMLNSASASKVWCEQKAAAKAAEHERRAREEAERLAKEEAERCEREEAEHWQREEGECQQREEIEQQKREEAECWQWESAERMQARVEILVGDWASESVVAAKGSRDKGKGKESGQTEVPAGPCSWCLRAQAECTFELAKVSKRGKKSCDRCTGLKEQCKLLGGSKEAKAGTKVGKRTPEDQTSLRASEKKKQARVKSPEVEASEGPSRVTGIEAGGSGIMQALYAIANAIDRHTLEMQEHRRVVKAQHKTQHRLSNHLWDLLQETEYRQLEPDEMEEDVSSEGDSDDVKGSDADGEWDLGKQDEDQVPVIPEL</sequence>
<evidence type="ECO:0000256" key="2">
    <source>
        <dbReference type="SAM" id="MobiDB-lite"/>
    </source>
</evidence>
<keyword evidence="1" id="KW-0175">Coiled coil</keyword>
<protein>
    <recommendedName>
        <fullName evidence="5">Zn(2)-C6 fungal-type domain-containing protein</fullName>
    </recommendedName>
</protein>
<keyword evidence="4" id="KW-1185">Reference proteome</keyword>
<feature type="region of interest" description="Disordered" evidence="2">
    <location>
        <begin position="273"/>
        <end position="319"/>
    </location>
</feature>
<feature type="compositionally biased region" description="Basic and acidic residues" evidence="2">
    <location>
        <begin position="292"/>
        <end position="310"/>
    </location>
</feature>
<feature type="region of interest" description="Disordered" evidence="2">
    <location>
        <begin position="172"/>
        <end position="216"/>
    </location>
</feature>
<evidence type="ECO:0008006" key="5">
    <source>
        <dbReference type="Google" id="ProtNLM"/>
    </source>
</evidence>
<evidence type="ECO:0000313" key="3">
    <source>
        <dbReference type="EMBL" id="KIK23351.1"/>
    </source>
</evidence>